<dbReference type="Gene3D" id="3.30.565.10">
    <property type="entry name" value="Histidine kinase-like ATPase, C-terminal domain"/>
    <property type="match status" value="1"/>
</dbReference>
<dbReference type="InterPro" id="IPR036890">
    <property type="entry name" value="HATPase_C_sf"/>
</dbReference>
<keyword evidence="6 11" id="KW-0812">Transmembrane</keyword>
<keyword evidence="10 11" id="KW-0472">Membrane</keyword>
<feature type="domain" description="HAMP" evidence="13">
    <location>
        <begin position="183"/>
        <end position="236"/>
    </location>
</feature>
<dbReference type="PANTHER" id="PTHR45436">
    <property type="entry name" value="SENSOR HISTIDINE KINASE YKOH"/>
    <property type="match status" value="1"/>
</dbReference>
<dbReference type="PROSITE" id="PS50109">
    <property type="entry name" value="HIS_KIN"/>
    <property type="match status" value="1"/>
</dbReference>
<keyword evidence="5" id="KW-0808">Transferase</keyword>
<evidence type="ECO:0000259" key="12">
    <source>
        <dbReference type="PROSITE" id="PS50109"/>
    </source>
</evidence>
<proteinExistence type="predicted"/>
<gene>
    <name evidence="14" type="ORF">K5L01_13985</name>
</gene>
<evidence type="ECO:0000256" key="1">
    <source>
        <dbReference type="ARBA" id="ARBA00000085"/>
    </source>
</evidence>
<reference evidence="14 15" key="1">
    <citation type="submission" date="2021-08" db="EMBL/GenBank/DDBJ databases">
        <title>Novel members of of the genus Stenotrophomonas from differernt environment.</title>
        <authorList>
            <person name="Deng Y."/>
        </authorList>
    </citation>
    <scope>NUCLEOTIDE SEQUENCE [LARGE SCALE GENOMIC DNA]</scope>
    <source>
        <strain evidence="14 15">CPCC 101365</strain>
    </source>
</reference>
<dbReference type="SUPFAM" id="SSF47384">
    <property type="entry name" value="Homodimeric domain of signal transducing histidine kinase"/>
    <property type="match status" value="1"/>
</dbReference>
<keyword evidence="4" id="KW-0597">Phosphoprotein</keyword>
<keyword evidence="15" id="KW-1185">Reference proteome</keyword>
<evidence type="ECO:0000256" key="2">
    <source>
        <dbReference type="ARBA" id="ARBA00004370"/>
    </source>
</evidence>
<comment type="catalytic activity">
    <reaction evidence="1">
        <text>ATP + protein L-histidine = ADP + protein N-phospho-L-histidine.</text>
        <dbReference type="EC" id="2.7.13.3"/>
    </reaction>
</comment>
<evidence type="ECO:0000313" key="14">
    <source>
        <dbReference type="EMBL" id="MCL7715750.1"/>
    </source>
</evidence>
<dbReference type="Pfam" id="PF00672">
    <property type="entry name" value="HAMP"/>
    <property type="match status" value="1"/>
</dbReference>
<evidence type="ECO:0000256" key="9">
    <source>
        <dbReference type="ARBA" id="ARBA00023012"/>
    </source>
</evidence>
<evidence type="ECO:0000256" key="6">
    <source>
        <dbReference type="ARBA" id="ARBA00022692"/>
    </source>
</evidence>
<dbReference type="InterPro" id="IPR005467">
    <property type="entry name" value="His_kinase_dom"/>
</dbReference>
<comment type="subcellular location">
    <subcellularLocation>
        <location evidence="2">Membrane</location>
    </subcellularLocation>
</comment>
<dbReference type="Gene3D" id="1.10.287.130">
    <property type="match status" value="1"/>
</dbReference>
<dbReference type="InterPro" id="IPR003661">
    <property type="entry name" value="HisK_dim/P_dom"/>
</dbReference>
<feature type="transmembrane region" description="Helical" evidence="11">
    <location>
        <begin position="163"/>
        <end position="186"/>
    </location>
</feature>
<dbReference type="RefSeq" id="WP_250065234.1">
    <property type="nucleotide sequence ID" value="NZ_JAIKTS010000006.1"/>
</dbReference>
<comment type="caution">
    <text evidence="14">The sequence shown here is derived from an EMBL/GenBank/DDBJ whole genome shotgun (WGS) entry which is preliminary data.</text>
</comment>
<keyword evidence="7 14" id="KW-0418">Kinase</keyword>
<dbReference type="SMART" id="SM00304">
    <property type="entry name" value="HAMP"/>
    <property type="match status" value="1"/>
</dbReference>
<name>A0ABT0SK85_9GAMM</name>
<evidence type="ECO:0000256" key="3">
    <source>
        <dbReference type="ARBA" id="ARBA00012438"/>
    </source>
</evidence>
<dbReference type="CDD" id="cd00075">
    <property type="entry name" value="HATPase"/>
    <property type="match status" value="1"/>
</dbReference>
<accession>A0ABT0SK85</accession>
<dbReference type="InterPro" id="IPR036097">
    <property type="entry name" value="HisK_dim/P_sf"/>
</dbReference>
<dbReference type="GO" id="GO:0016301">
    <property type="term" value="F:kinase activity"/>
    <property type="evidence" value="ECO:0007669"/>
    <property type="project" value="UniProtKB-KW"/>
</dbReference>
<evidence type="ECO:0000259" key="13">
    <source>
        <dbReference type="PROSITE" id="PS50885"/>
    </source>
</evidence>
<evidence type="ECO:0000313" key="15">
    <source>
        <dbReference type="Proteomes" id="UP001431235"/>
    </source>
</evidence>
<evidence type="ECO:0000256" key="5">
    <source>
        <dbReference type="ARBA" id="ARBA00022679"/>
    </source>
</evidence>
<dbReference type="CDD" id="cd06225">
    <property type="entry name" value="HAMP"/>
    <property type="match status" value="1"/>
</dbReference>
<dbReference type="SMART" id="SM00388">
    <property type="entry name" value="HisKA"/>
    <property type="match status" value="1"/>
</dbReference>
<evidence type="ECO:0000256" key="4">
    <source>
        <dbReference type="ARBA" id="ARBA00022553"/>
    </source>
</evidence>
<evidence type="ECO:0000256" key="8">
    <source>
        <dbReference type="ARBA" id="ARBA00022989"/>
    </source>
</evidence>
<dbReference type="EMBL" id="JAIKTS010000006">
    <property type="protein sequence ID" value="MCL7715750.1"/>
    <property type="molecule type" value="Genomic_DNA"/>
</dbReference>
<dbReference type="InterPro" id="IPR050428">
    <property type="entry name" value="TCS_sensor_his_kinase"/>
</dbReference>
<keyword evidence="8 11" id="KW-1133">Transmembrane helix</keyword>
<dbReference type="SUPFAM" id="SSF55874">
    <property type="entry name" value="ATPase domain of HSP90 chaperone/DNA topoisomerase II/histidine kinase"/>
    <property type="match status" value="1"/>
</dbReference>
<organism evidence="14 15">
    <name type="scientific">Stenotrophomonas mori</name>
    <dbReference type="NCBI Taxonomy" id="2871096"/>
    <lineage>
        <taxon>Bacteria</taxon>
        <taxon>Pseudomonadati</taxon>
        <taxon>Pseudomonadota</taxon>
        <taxon>Gammaproteobacteria</taxon>
        <taxon>Lysobacterales</taxon>
        <taxon>Lysobacteraceae</taxon>
        <taxon>Stenotrophomonas</taxon>
    </lineage>
</organism>
<dbReference type="Pfam" id="PF02518">
    <property type="entry name" value="HATPase_c"/>
    <property type="match status" value="1"/>
</dbReference>
<dbReference type="CDD" id="cd00082">
    <property type="entry name" value="HisKA"/>
    <property type="match status" value="1"/>
</dbReference>
<keyword evidence="9" id="KW-0902">Two-component regulatory system</keyword>
<dbReference type="InterPro" id="IPR004358">
    <property type="entry name" value="Sig_transdc_His_kin-like_C"/>
</dbReference>
<sequence>MPLPRLLRTSSFRLTLLYATLFTASVAILLGIVYLEIRSYATDLQDEIVKREVQYLRRAEKDGGTPAVQALIEQRLQQPLLKSMRYLLQDRDGRVIAGNAPVQAERRQGRFWFQMPKGDNPKRIRTVRAYGLQLKDGRYLAVGEAGKAIEEFQGLQSALLRDIGYALLAVLALALAGGALMSHLMLRRVERLVRDTRAIILGEPARRLPVGSGDDEFDRLSASVNQMLDRIDAQGDSLRQVSNDIAHDLRTPLGRLRQQLERGRRLQDIGPLHAVLERATAEVDTALRTFASLLHIAQIGGDPRRLQREPVPLSELLETLAEVHQSAFEAAGQHFHTDIAPDLEVVGNRDLLGQLFSNLLENACRHCPRGAHVTLRAAGERGGVRVSVADDGPGIPADERAHVFRRLYRLERSRTTPGSGLGLSMVEAVARAHGADIALDDNRPGLEVRVRLPGVASAPAVRRPGA</sequence>
<evidence type="ECO:0000256" key="10">
    <source>
        <dbReference type="ARBA" id="ARBA00023136"/>
    </source>
</evidence>
<dbReference type="PROSITE" id="PS50885">
    <property type="entry name" value="HAMP"/>
    <property type="match status" value="1"/>
</dbReference>
<feature type="transmembrane region" description="Helical" evidence="11">
    <location>
        <begin position="12"/>
        <end position="35"/>
    </location>
</feature>
<dbReference type="PANTHER" id="PTHR45436:SF8">
    <property type="entry name" value="HISTIDINE KINASE"/>
    <property type="match status" value="1"/>
</dbReference>
<dbReference type="InterPro" id="IPR003660">
    <property type="entry name" value="HAMP_dom"/>
</dbReference>
<dbReference type="SMART" id="SM00387">
    <property type="entry name" value="HATPase_c"/>
    <property type="match status" value="1"/>
</dbReference>
<dbReference type="EC" id="2.7.13.3" evidence="3"/>
<protein>
    <recommendedName>
        <fullName evidence="3">histidine kinase</fullName>
        <ecNumber evidence="3">2.7.13.3</ecNumber>
    </recommendedName>
</protein>
<evidence type="ECO:0000256" key="11">
    <source>
        <dbReference type="SAM" id="Phobius"/>
    </source>
</evidence>
<evidence type="ECO:0000256" key="7">
    <source>
        <dbReference type="ARBA" id="ARBA00022777"/>
    </source>
</evidence>
<feature type="domain" description="Histidine kinase" evidence="12">
    <location>
        <begin position="244"/>
        <end position="456"/>
    </location>
</feature>
<dbReference type="PRINTS" id="PR00344">
    <property type="entry name" value="BCTRLSENSOR"/>
</dbReference>
<dbReference type="InterPro" id="IPR003594">
    <property type="entry name" value="HATPase_dom"/>
</dbReference>
<dbReference type="Proteomes" id="UP001431235">
    <property type="component" value="Unassembled WGS sequence"/>
</dbReference>